<gene>
    <name evidence="1" type="ORF">SDC9_158736</name>
</gene>
<accession>A0A645FAN0</accession>
<dbReference type="EMBL" id="VSSQ01057649">
    <property type="protein sequence ID" value="MPN11435.1"/>
    <property type="molecule type" value="Genomic_DNA"/>
</dbReference>
<proteinExistence type="predicted"/>
<name>A0A645FAN0_9ZZZZ</name>
<sequence length="62" mass="6862">MPKKSTNTIMPKSPNTMEGTVARLSVLRRINLVKAVSLAYSDKYIAAPSAMNIEKAIDKKRI</sequence>
<reference evidence="1" key="1">
    <citation type="submission" date="2019-08" db="EMBL/GenBank/DDBJ databases">
        <authorList>
            <person name="Kucharzyk K."/>
            <person name="Murdoch R.W."/>
            <person name="Higgins S."/>
            <person name="Loffler F."/>
        </authorList>
    </citation>
    <scope>NUCLEOTIDE SEQUENCE</scope>
</reference>
<organism evidence="1">
    <name type="scientific">bioreactor metagenome</name>
    <dbReference type="NCBI Taxonomy" id="1076179"/>
    <lineage>
        <taxon>unclassified sequences</taxon>
        <taxon>metagenomes</taxon>
        <taxon>ecological metagenomes</taxon>
    </lineage>
</organism>
<evidence type="ECO:0000313" key="1">
    <source>
        <dbReference type="EMBL" id="MPN11435.1"/>
    </source>
</evidence>
<comment type="caution">
    <text evidence="1">The sequence shown here is derived from an EMBL/GenBank/DDBJ whole genome shotgun (WGS) entry which is preliminary data.</text>
</comment>
<protein>
    <submittedName>
        <fullName evidence="1">Uncharacterized protein</fullName>
    </submittedName>
</protein>
<dbReference type="AlphaFoldDB" id="A0A645FAN0"/>